<reference evidence="15" key="2">
    <citation type="journal article" date="2023" name="Microorganisms">
        <title>Isolation and Genomic Characteristics of Cat-Borne Campylobacter felis sp. nov. and Sheep-Borne Campylobacter ovis sp. nov.</title>
        <authorList>
            <person name="Wang H."/>
            <person name="Li Y."/>
            <person name="Gu Y."/>
            <person name="Zhou G."/>
            <person name="Chen X."/>
            <person name="Zhang X."/>
            <person name="Shao Z."/>
            <person name="Zhang J."/>
            <person name="Zhang M."/>
        </authorList>
    </citation>
    <scope>NUCLEOTIDE SEQUENCE</scope>
    <source>
        <strain evidence="15">PS10</strain>
    </source>
</reference>
<dbReference type="NCBIfam" id="TIGR01783">
    <property type="entry name" value="TonB-siderophor"/>
    <property type="match status" value="1"/>
</dbReference>
<dbReference type="PANTHER" id="PTHR32552:SF85">
    <property type="entry name" value="BLL7968 PROTEIN"/>
    <property type="match status" value="1"/>
</dbReference>
<reference evidence="15" key="1">
    <citation type="submission" date="2022-08" db="EMBL/GenBank/DDBJ databases">
        <authorList>
            <person name="Wang H."/>
        </authorList>
    </citation>
    <scope>NUCLEOTIDE SEQUENCE</scope>
    <source>
        <strain evidence="15">PS10</strain>
    </source>
</reference>
<dbReference type="InterPro" id="IPR037066">
    <property type="entry name" value="Plug_dom_sf"/>
</dbReference>
<feature type="chain" id="PRO_5046155594" evidence="12">
    <location>
        <begin position="23"/>
        <end position="713"/>
    </location>
</feature>
<name>A0ABT7HSJ8_9BACT</name>
<evidence type="ECO:0000256" key="7">
    <source>
        <dbReference type="ARBA" id="ARBA00023136"/>
    </source>
</evidence>
<dbReference type="Gene3D" id="2.170.130.10">
    <property type="entry name" value="TonB-dependent receptor, plug domain"/>
    <property type="match status" value="1"/>
</dbReference>
<evidence type="ECO:0000256" key="9">
    <source>
        <dbReference type="ARBA" id="ARBA00023237"/>
    </source>
</evidence>
<feature type="domain" description="TonB-dependent receptor-like beta-barrel" evidence="13">
    <location>
        <begin position="223"/>
        <end position="676"/>
    </location>
</feature>
<dbReference type="InterPro" id="IPR012910">
    <property type="entry name" value="Plug_dom"/>
</dbReference>
<evidence type="ECO:0000256" key="10">
    <source>
        <dbReference type="PROSITE-ProRule" id="PRU01360"/>
    </source>
</evidence>
<dbReference type="Proteomes" id="UP001173801">
    <property type="component" value="Unassembled WGS sequence"/>
</dbReference>
<dbReference type="InterPro" id="IPR039426">
    <property type="entry name" value="TonB-dep_rcpt-like"/>
</dbReference>
<evidence type="ECO:0000256" key="3">
    <source>
        <dbReference type="ARBA" id="ARBA00022448"/>
    </source>
</evidence>
<evidence type="ECO:0000256" key="12">
    <source>
        <dbReference type="SAM" id="SignalP"/>
    </source>
</evidence>
<keyword evidence="8 15" id="KW-0675">Receptor</keyword>
<keyword evidence="7 10" id="KW-0472">Membrane</keyword>
<dbReference type="Gene3D" id="2.40.170.20">
    <property type="entry name" value="TonB-dependent receptor, beta-barrel domain"/>
    <property type="match status" value="1"/>
</dbReference>
<accession>A0ABT7HSJ8</accession>
<keyword evidence="6 11" id="KW-0798">TonB box</keyword>
<keyword evidence="5 10" id="KW-0812">Transmembrane</keyword>
<keyword evidence="12" id="KW-0732">Signal</keyword>
<keyword evidence="3 10" id="KW-0813">Transport</keyword>
<keyword evidence="4 10" id="KW-1134">Transmembrane beta strand</keyword>
<dbReference type="PANTHER" id="PTHR32552">
    <property type="entry name" value="FERRICHROME IRON RECEPTOR-RELATED"/>
    <property type="match status" value="1"/>
</dbReference>
<sequence>MKNRVFFSFVAISYVLCNSVFADDIKLDDVEVTQSFDDGYRAVSSDISKTRTPILEIPQTINVITNQQIKDKKPESLAESLANVSGVSYANSVGGIFDSVLKRGFGGNRDGSIMRNGVSAGVLHNFNATAQSVEVLKGPASVLYGIQEPGGVINITTKKPLYDFTNELWAGFGNHKYYNAGFDFTGPISDSGFAYRFIFDNSYKKHWREFGKYKNFTIAPSISYRGDDYRLDLAYTHTKYTDPVDRGMYLSTTNGQILPIDKKIRLDEHFNETNGKVDTFDVGFEKQIGQNWLLKANYAFSRSMYDYGQMRVMNVDLTTGIAGRRNEFYSDFEHRTHAGSINLNGIVETGPISHNLIMGIDIRDNLRRRPKNARETGTQFNINIYNPIYGQVGIATQQGNATYSQYEKIRTIGTYLQDNMNLTDELIFVSGLRYEYYDQYGGRGQTDFKVATDQHDGKLLYNLGLVYLLTPEWSVYTSYSQSFNPQSSISAEVSSSLPPEEGESVELGTKFQNNNITATAAIFNIDKKNVSYSTTINGVSTLLIAGKQRSRGFEFDLSGRVTNGLNVGSSYTYTKATTKEDIDTPWRAGKQLEATPKHQASLFANYDFSHIGLKGFRVGGGARYFGSWQTYNMNGKTGTIGTPYKLPHAVTYDAFISYTTKISGYETNFALNVKNLTDKLYFTTAASGTQAENVIPVIPGYARQIMLTASVKF</sequence>
<evidence type="ECO:0000313" key="16">
    <source>
        <dbReference type="Proteomes" id="UP001173801"/>
    </source>
</evidence>
<feature type="domain" description="TonB-dependent receptor plug" evidence="14">
    <location>
        <begin position="55"/>
        <end position="152"/>
    </location>
</feature>
<evidence type="ECO:0000256" key="1">
    <source>
        <dbReference type="ARBA" id="ARBA00004571"/>
    </source>
</evidence>
<dbReference type="InterPro" id="IPR000531">
    <property type="entry name" value="Beta-barrel_TonB"/>
</dbReference>
<evidence type="ECO:0000256" key="5">
    <source>
        <dbReference type="ARBA" id="ARBA00022692"/>
    </source>
</evidence>
<dbReference type="RefSeq" id="WP_284938053.1">
    <property type="nucleotide sequence ID" value="NZ_JANURM010000012.1"/>
</dbReference>
<evidence type="ECO:0000259" key="13">
    <source>
        <dbReference type="Pfam" id="PF00593"/>
    </source>
</evidence>
<comment type="subcellular location">
    <subcellularLocation>
        <location evidence="1 10">Cell outer membrane</location>
        <topology evidence="1 10">Multi-pass membrane protein</topology>
    </subcellularLocation>
</comment>
<dbReference type="Pfam" id="PF07715">
    <property type="entry name" value="Plug"/>
    <property type="match status" value="1"/>
</dbReference>
<evidence type="ECO:0000256" key="8">
    <source>
        <dbReference type="ARBA" id="ARBA00023170"/>
    </source>
</evidence>
<dbReference type="InterPro" id="IPR036942">
    <property type="entry name" value="Beta-barrel_TonB_sf"/>
</dbReference>
<dbReference type="InterPro" id="IPR010105">
    <property type="entry name" value="TonB_sidphr_rcpt"/>
</dbReference>
<dbReference type="PROSITE" id="PS52016">
    <property type="entry name" value="TONB_DEPENDENT_REC_3"/>
    <property type="match status" value="1"/>
</dbReference>
<keyword evidence="16" id="KW-1185">Reference proteome</keyword>
<evidence type="ECO:0000313" key="15">
    <source>
        <dbReference type="EMBL" id="MDL0089393.1"/>
    </source>
</evidence>
<protein>
    <submittedName>
        <fullName evidence="15">TonB-dependent siderophore receptor</fullName>
    </submittedName>
</protein>
<comment type="similarity">
    <text evidence="2 10 11">Belongs to the TonB-dependent receptor family.</text>
</comment>
<dbReference type="Pfam" id="PF00593">
    <property type="entry name" value="TonB_dep_Rec_b-barrel"/>
    <property type="match status" value="1"/>
</dbReference>
<gene>
    <name evidence="15" type="ORF">NYG85_08480</name>
</gene>
<evidence type="ECO:0000256" key="4">
    <source>
        <dbReference type="ARBA" id="ARBA00022452"/>
    </source>
</evidence>
<organism evidence="15 16">
    <name type="scientific">Campylobacter gastrosuis</name>
    <dbReference type="NCBI Taxonomy" id="2974576"/>
    <lineage>
        <taxon>Bacteria</taxon>
        <taxon>Pseudomonadati</taxon>
        <taxon>Campylobacterota</taxon>
        <taxon>Epsilonproteobacteria</taxon>
        <taxon>Campylobacterales</taxon>
        <taxon>Campylobacteraceae</taxon>
        <taxon>Campylobacter</taxon>
    </lineage>
</organism>
<evidence type="ECO:0000256" key="2">
    <source>
        <dbReference type="ARBA" id="ARBA00009810"/>
    </source>
</evidence>
<dbReference type="SUPFAM" id="SSF56935">
    <property type="entry name" value="Porins"/>
    <property type="match status" value="1"/>
</dbReference>
<proteinExistence type="inferred from homology"/>
<feature type="signal peptide" evidence="12">
    <location>
        <begin position="1"/>
        <end position="22"/>
    </location>
</feature>
<keyword evidence="9 10" id="KW-0998">Cell outer membrane</keyword>
<dbReference type="EMBL" id="JANURM010000012">
    <property type="protein sequence ID" value="MDL0089393.1"/>
    <property type="molecule type" value="Genomic_DNA"/>
</dbReference>
<evidence type="ECO:0000256" key="11">
    <source>
        <dbReference type="RuleBase" id="RU003357"/>
    </source>
</evidence>
<dbReference type="CDD" id="cd01347">
    <property type="entry name" value="ligand_gated_channel"/>
    <property type="match status" value="1"/>
</dbReference>
<comment type="caution">
    <text evidence="15">The sequence shown here is derived from an EMBL/GenBank/DDBJ whole genome shotgun (WGS) entry which is preliminary data.</text>
</comment>
<evidence type="ECO:0000256" key="6">
    <source>
        <dbReference type="ARBA" id="ARBA00023077"/>
    </source>
</evidence>
<evidence type="ECO:0000259" key="14">
    <source>
        <dbReference type="Pfam" id="PF07715"/>
    </source>
</evidence>